<evidence type="ECO:0000313" key="3">
    <source>
        <dbReference type="Proteomes" id="UP000299102"/>
    </source>
</evidence>
<keyword evidence="3" id="KW-1185">Reference proteome</keyword>
<sequence length="117" mass="12505">MILTTALLSDQRAPASILDIGEQTDVSTVLSSVATAASQPLIHAGPVVKALISETTIQNKKSVFTSLLRHYPGVPSTPGSRCSNKQQLVKGAQTRASSEQGEQDTRDRSFPRNKNSD</sequence>
<proteinExistence type="predicted"/>
<comment type="caution">
    <text evidence="2">The sequence shown here is derived from an EMBL/GenBank/DDBJ whole genome shotgun (WGS) entry which is preliminary data.</text>
</comment>
<dbReference type="AlphaFoldDB" id="A0A4C1X2S4"/>
<accession>A0A4C1X2S4</accession>
<dbReference type="Proteomes" id="UP000299102">
    <property type="component" value="Unassembled WGS sequence"/>
</dbReference>
<gene>
    <name evidence="2" type="ORF">EVAR_32942_1</name>
</gene>
<feature type="compositionally biased region" description="Basic and acidic residues" evidence="1">
    <location>
        <begin position="103"/>
        <end position="117"/>
    </location>
</feature>
<feature type="compositionally biased region" description="Polar residues" evidence="1">
    <location>
        <begin position="77"/>
        <end position="87"/>
    </location>
</feature>
<name>A0A4C1X2S4_EUMVA</name>
<feature type="region of interest" description="Disordered" evidence="1">
    <location>
        <begin position="73"/>
        <end position="117"/>
    </location>
</feature>
<evidence type="ECO:0000256" key="1">
    <source>
        <dbReference type="SAM" id="MobiDB-lite"/>
    </source>
</evidence>
<organism evidence="2 3">
    <name type="scientific">Eumeta variegata</name>
    <name type="common">Bagworm moth</name>
    <name type="synonym">Eumeta japonica</name>
    <dbReference type="NCBI Taxonomy" id="151549"/>
    <lineage>
        <taxon>Eukaryota</taxon>
        <taxon>Metazoa</taxon>
        <taxon>Ecdysozoa</taxon>
        <taxon>Arthropoda</taxon>
        <taxon>Hexapoda</taxon>
        <taxon>Insecta</taxon>
        <taxon>Pterygota</taxon>
        <taxon>Neoptera</taxon>
        <taxon>Endopterygota</taxon>
        <taxon>Lepidoptera</taxon>
        <taxon>Glossata</taxon>
        <taxon>Ditrysia</taxon>
        <taxon>Tineoidea</taxon>
        <taxon>Psychidae</taxon>
        <taxon>Oiketicinae</taxon>
        <taxon>Eumeta</taxon>
    </lineage>
</organism>
<dbReference type="EMBL" id="BGZK01000725">
    <property type="protein sequence ID" value="GBP58011.1"/>
    <property type="molecule type" value="Genomic_DNA"/>
</dbReference>
<reference evidence="2 3" key="1">
    <citation type="journal article" date="2019" name="Commun. Biol.">
        <title>The bagworm genome reveals a unique fibroin gene that provides high tensile strength.</title>
        <authorList>
            <person name="Kono N."/>
            <person name="Nakamura H."/>
            <person name="Ohtoshi R."/>
            <person name="Tomita M."/>
            <person name="Numata K."/>
            <person name="Arakawa K."/>
        </authorList>
    </citation>
    <scope>NUCLEOTIDE SEQUENCE [LARGE SCALE GENOMIC DNA]</scope>
</reference>
<evidence type="ECO:0000313" key="2">
    <source>
        <dbReference type="EMBL" id="GBP58011.1"/>
    </source>
</evidence>
<protein>
    <submittedName>
        <fullName evidence="2">Uncharacterized protein</fullName>
    </submittedName>
</protein>